<evidence type="ECO:0000256" key="5">
    <source>
        <dbReference type="ARBA" id="ARBA00022982"/>
    </source>
</evidence>
<evidence type="ECO:0000313" key="9">
    <source>
        <dbReference type="EMBL" id="OIJ14747.1"/>
    </source>
</evidence>
<evidence type="ECO:0000256" key="2">
    <source>
        <dbReference type="ARBA" id="ARBA00022485"/>
    </source>
</evidence>
<dbReference type="Proteomes" id="UP000179524">
    <property type="component" value="Unassembled WGS sequence"/>
</dbReference>
<dbReference type="GO" id="GO:0046872">
    <property type="term" value="F:metal ion binding"/>
    <property type="evidence" value="ECO:0007669"/>
    <property type="project" value="UniProtKB-KW"/>
</dbReference>
<keyword evidence="3" id="KW-0479">Metal-binding</keyword>
<evidence type="ECO:0000256" key="3">
    <source>
        <dbReference type="ARBA" id="ARBA00022723"/>
    </source>
</evidence>
<dbReference type="SUPFAM" id="SSF54862">
    <property type="entry name" value="4Fe-4S ferredoxins"/>
    <property type="match status" value="1"/>
</dbReference>
<dbReference type="AlphaFoldDB" id="A0A1S2LSU7"/>
<accession>A0A1S2LSU7</accession>
<sequence>MNEKISRRQYLQANFRSSYQFLGTLIGSTIEEDRNFMRPPGVSHELAFMTTCTRCGICKEVCPTSTIELFSVDFGAKLAGTPYINPNESPCTFCNNCITHCPTGALVAEGSVEKLGVAEIFEFNCLAYKGTMCDYCTRACPLGSAALTIESGKPKVIEENCNGCGQCVSACIQTYKGIYVKPIKKK</sequence>
<dbReference type="PROSITE" id="PS00198">
    <property type="entry name" value="4FE4S_FER_1"/>
    <property type="match status" value="1"/>
</dbReference>
<dbReference type="InterPro" id="IPR050572">
    <property type="entry name" value="Fe-S_Ferredoxin"/>
</dbReference>
<keyword evidence="1" id="KW-0813">Transport</keyword>
<dbReference type="Gene3D" id="3.30.70.20">
    <property type="match status" value="2"/>
</dbReference>
<keyword evidence="2" id="KW-0004">4Fe-4S</keyword>
<evidence type="ECO:0000256" key="6">
    <source>
        <dbReference type="ARBA" id="ARBA00023004"/>
    </source>
</evidence>
<keyword evidence="10" id="KW-1185">Reference proteome</keyword>
<name>A0A1S2LSU7_9BACI</name>
<dbReference type="Pfam" id="PF13237">
    <property type="entry name" value="Fer4_10"/>
    <property type="match status" value="1"/>
</dbReference>
<evidence type="ECO:0000256" key="1">
    <source>
        <dbReference type="ARBA" id="ARBA00022448"/>
    </source>
</evidence>
<feature type="domain" description="4Fe-4S ferredoxin-type" evidence="8">
    <location>
        <begin position="152"/>
        <end position="183"/>
    </location>
</feature>
<keyword evidence="4" id="KW-0677">Repeat</keyword>
<dbReference type="EMBL" id="MLQR01000016">
    <property type="protein sequence ID" value="OIJ14747.1"/>
    <property type="molecule type" value="Genomic_DNA"/>
</dbReference>
<dbReference type="CDD" id="cd16373">
    <property type="entry name" value="DMSOR_beta_like"/>
    <property type="match status" value="1"/>
</dbReference>
<dbReference type="OrthoDB" id="9810688at2"/>
<evidence type="ECO:0000256" key="4">
    <source>
        <dbReference type="ARBA" id="ARBA00022737"/>
    </source>
</evidence>
<comment type="caution">
    <text evidence="9">The sequence shown here is derived from an EMBL/GenBank/DDBJ whole genome shotgun (WGS) entry which is preliminary data.</text>
</comment>
<evidence type="ECO:0000313" key="10">
    <source>
        <dbReference type="Proteomes" id="UP000179524"/>
    </source>
</evidence>
<keyword evidence="5" id="KW-0249">Electron transport</keyword>
<gene>
    <name evidence="9" type="ORF">BKP37_07140</name>
</gene>
<dbReference type="PANTHER" id="PTHR43687">
    <property type="entry name" value="ADENYLYLSULFATE REDUCTASE, BETA SUBUNIT"/>
    <property type="match status" value="1"/>
</dbReference>
<dbReference type="PANTHER" id="PTHR43687:SF6">
    <property type="entry name" value="L-ASPARTATE SEMIALDEHYDE SULFURTRANSFERASE IRON-SULFUR SUBUNIT"/>
    <property type="match status" value="1"/>
</dbReference>
<feature type="domain" description="4Fe-4S ferredoxin-type" evidence="8">
    <location>
        <begin position="43"/>
        <end position="72"/>
    </location>
</feature>
<feature type="domain" description="4Fe-4S ferredoxin-type" evidence="8">
    <location>
        <begin position="80"/>
        <end position="111"/>
    </location>
</feature>
<dbReference type="PROSITE" id="PS51379">
    <property type="entry name" value="4FE4S_FER_2"/>
    <property type="match status" value="3"/>
</dbReference>
<keyword evidence="7" id="KW-0411">Iron-sulfur</keyword>
<dbReference type="InterPro" id="IPR017896">
    <property type="entry name" value="4Fe4S_Fe-S-bd"/>
</dbReference>
<dbReference type="GO" id="GO:0051539">
    <property type="term" value="F:4 iron, 4 sulfur cluster binding"/>
    <property type="evidence" value="ECO:0007669"/>
    <property type="project" value="UniProtKB-KW"/>
</dbReference>
<dbReference type="Pfam" id="PF12838">
    <property type="entry name" value="Fer4_7"/>
    <property type="match status" value="1"/>
</dbReference>
<proteinExistence type="predicted"/>
<evidence type="ECO:0000256" key="7">
    <source>
        <dbReference type="ARBA" id="ARBA00023014"/>
    </source>
</evidence>
<dbReference type="RefSeq" id="WP_071308914.1">
    <property type="nucleotide sequence ID" value="NZ_MLQR01000016.1"/>
</dbReference>
<dbReference type="InterPro" id="IPR017900">
    <property type="entry name" value="4Fe4S_Fe_S_CS"/>
</dbReference>
<reference evidence="9 10" key="1">
    <citation type="submission" date="2016-10" db="EMBL/GenBank/DDBJ databases">
        <title>Draft genome sequences of four alkaliphilic bacteria belonging to the Anaerobacillus genus.</title>
        <authorList>
            <person name="Bassil N.M."/>
            <person name="Lloyd J.R."/>
        </authorList>
    </citation>
    <scope>NUCLEOTIDE SEQUENCE [LARGE SCALE GENOMIC DNA]</scope>
    <source>
        <strain evidence="9 10">DSM 18345</strain>
    </source>
</reference>
<keyword evidence="6" id="KW-0408">Iron</keyword>
<evidence type="ECO:0000259" key="8">
    <source>
        <dbReference type="PROSITE" id="PS51379"/>
    </source>
</evidence>
<organism evidence="9 10">
    <name type="scientific">Anaerobacillus alkalilacustris</name>
    <dbReference type="NCBI Taxonomy" id="393763"/>
    <lineage>
        <taxon>Bacteria</taxon>
        <taxon>Bacillati</taxon>
        <taxon>Bacillota</taxon>
        <taxon>Bacilli</taxon>
        <taxon>Bacillales</taxon>
        <taxon>Bacillaceae</taxon>
        <taxon>Anaerobacillus</taxon>
    </lineage>
</organism>
<protein>
    <submittedName>
        <fullName evidence="9">Quinol dehydrogenase</fullName>
    </submittedName>
</protein>